<dbReference type="Gene3D" id="3.40.50.2000">
    <property type="entry name" value="Glycogen Phosphorylase B"/>
    <property type="match status" value="2"/>
</dbReference>
<keyword evidence="1" id="KW-0328">Glycosyltransferase</keyword>
<feature type="domain" description="Glycosyltransferase subfamily 4-like N-terminal" evidence="4">
    <location>
        <begin position="13"/>
        <end position="200"/>
    </location>
</feature>
<evidence type="ECO:0000313" key="5">
    <source>
        <dbReference type="EMBL" id="RGD76418.1"/>
    </source>
</evidence>
<dbReference type="PANTHER" id="PTHR12526">
    <property type="entry name" value="GLYCOSYLTRANSFERASE"/>
    <property type="match status" value="1"/>
</dbReference>
<dbReference type="Pfam" id="PF00534">
    <property type="entry name" value="Glycos_transf_1"/>
    <property type="match status" value="1"/>
</dbReference>
<dbReference type="Proteomes" id="UP000260721">
    <property type="component" value="Unassembled WGS sequence"/>
</dbReference>
<proteinExistence type="predicted"/>
<accession>A0A3E3E5G2</accession>
<gene>
    <name evidence="5" type="ORF">DXC78_06955</name>
</gene>
<protein>
    <submittedName>
        <fullName evidence="5">Glycosyltransferase family 4 protein</fullName>
    </submittedName>
</protein>
<dbReference type="GO" id="GO:0016757">
    <property type="term" value="F:glycosyltransferase activity"/>
    <property type="evidence" value="ECO:0007669"/>
    <property type="project" value="UniProtKB-KW"/>
</dbReference>
<reference evidence="5 6" key="1">
    <citation type="submission" date="2018-08" db="EMBL/GenBank/DDBJ databases">
        <title>A genome reference for cultivated species of the human gut microbiota.</title>
        <authorList>
            <person name="Zou Y."/>
            <person name="Xue W."/>
            <person name="Luo G."/>
        </authorList>
    </citation>
    <scope>NUCLEOTIDE SEQUENCE [LARGE SCALE GENOMIC DNA]</scope>
    <source>
        <strain evidence="5 6">TF08-11</strain>
    </source>
</reference>
<evidence type="ECO:0000259" key="4">
    <source>
        <dbReference type="Pfam" id="PF13439"/>
    </source>
</evidence>
<dbReference type="CDD" id="cd03820">
    <property type="entry name" value="GT4_AmsD-like"/>
    <property type="match status" value="1"/>
</dbReference>
<organism evidence="5 6">
    <name type="scientific">Faecalicoccus pleomorphus</name>
    <dbReference type="NCBI Taxonomy" id="1323"/>
    <lineage>
        <taxon>Bacteria</taxon>
        <taxon>Bacillati</taxon>
        <taxon>Bacillota</taxon>
        <taxon>Erysipelotrichia</taxon>
        <taxon>Erysipelotrichales</taxon>
        <taxon>Erysipelotrichaceae</taxon>
        <taxon>Faecalicoccus</taxon>
    </lineage>
</organism>
<dbReference type="PANTHER" id="PTHR12526:SF629">
    <property type="entry name" value="TEICHURONIC ACID BIOSYNTHESIS GLYCOSYLTRANSFERASE TUAH-RELATED"/>
    <property type="match status" value="1"/>
</dbReference>
<dbReference type="SUPFAM" id="SSF53756">
    <property type="entry name" value="UDP-Glycosyltransferase/glycogen phosphorylase"/>
    <property type="match status" value="1"/>
</dbReference>
<dbReference type="Pfam" id="PF13439">
    <property type="entry name" value="Glyco_transf_4"/>
    <property type="match status" value="1"/>
</dbReference>
<dbReference type="InterPro" id="IPR001296">
    <property type="entry name" value="Glyco_trans_1"/>
</dbReference>
<name>A0A3E3E5G2_9FIRM</name>
<comment type="caution">
    <text evidence="5">The sequence shown here is derived from an EMBL/GenBank/DDBJ whole genome shotgun (WGS) entry which is preliminary data.</text>
</comment>
<evidence type="ECO:0000313" key="6">
    <source>
        <dbReference type="Proteomes" id="UP000260721"/>
    </source>
</evidence>
<dbReference type="EMBL" id="QUSK01000013">
    <property type="protein sequence ID" value="RGD76418.1"/>
    <property type="molecule type" value="Genomic_DNA"/>
</dbReference>
<keyword evidence="2 5" id="KW-0808">Transferase</keyword>
<dbReference type="InterPro" id="IPR028098">
    <property type="entry name" value="Glyco_trans_4-like_N"/>
</dbReference>
<sequence length="393" mass="44786">MKLCFWIATIASYGGVQRVTSVVANALAKHHEVTIVTMDPKEKINNIPYYLNSDIQIIAMPGALFNRPLWYRIFTHINRKTGLLNHSLTADLLKWATIPKDTKKNLLDFFQAIQPDVLVGVAFTPSLWLTLIADQLDAKTCIWQHNSFDAYFHTPHQYLWHQQALYRANVHSIDSYVVLNQTTKQKVDQAFDLNSIVIHNPKSFQTITKSNMKNTTFLVAGRLEAVKGIDTLIRAFSIFACQNKDWDCLIVGDGSQKENLIQQVKNAHLEGRISFHPFTDHIQSYFEKASVFLLPSRREGMPLVVLEALEFGCPVIAFAIEAMKGLIEDGKEGLIVSSIQNEKAFAKAMLEISQDEKLRWQFHQNAMKKAQEFDIDVICAKWEELFATLTTKK</sequence>
<feature type="domain" description="Glycosyl transferase family 1" evidence="3">
    <location>
        <begin position="208"/>
        <end position="368"/>
    </location>
</feature>
<evidence type="ECO:0000259" key="3">
    <source>
        <dbReference type="Pfam" id="PF00534"/>
    </source>
</evidence>
<dbReference type="AlphaFoldDB" id="A0A3E3E5G2"/>
<evidence type="ECO:0000256" key="1">
    <source>
        <dbReference type="ARBA" id="ARBA00022676"/>
    </source>
</evidence>
<evidence type="ECO:0000256" key="2">
    <source>
        <dbReference type="ARBA" id="ARBA00022679"/>
    </source>
</evidence>
<dbReference type="RefSeq" id="WP_117446356.1">
    <property type="nucleotide sequence ID" value="NZ_JBFBOW010000002.1"/>
</dbReference>